<proteinExistence type="predicted"/>
<keyword evidence="4" id="KW-1185">Reference proteome</keyword>
<accession>A0A2Y9BPL6</accession>
<dbReference type="NCBIfam" id="TIGR01167">
    <property type="entry name" value="LPXTG_anchor"/>
    <property type="match status" value="1"/>
</dbReference>
<keyword evidence="1" id="KW-1133">Transmembrane helix</keyword>
<reference evidence="3 4" key="1">
    <citation type="submission" date="2018-05" db="EMBL/GenBank/DDBJ databases">
        <title>The Hungate 1000. A catalogue of reference genomes from the rumen microbiome.</title>
        <authorList>
            <person name="Kelly W."/>
        </authorList>
    </citation>
    <scope>NUCLEOTIDE SEQUENCE [LARGE SCALE GENOMIC DNA]</scope>
    <source>
        <strain evidence="3 4">NLAE-zl-C242</strain>
    </source>
</reference>
<feature type="chain" id="PRO_5043162234" evidence="2">
    <location>
        <begin position="29"/>
        <end position="196"/>
    </location>
</feature>
<dbReference type="AlphaFoldDB" id="A0A2Y9BPL6"/>
<evidence type="ECO:0000313" key="3">
    <source>
        <dbReference type="EMBL" id="PWJ20720.1"/>
    </source>
</evidence>
<feature type="signal peptide" evidence="2">
    <location>
        <begin position="1"/>
        <end position="28"/>
    </location>
</feature>
<comment type="caution">
    <text evidence="3">The sequence shown here is derived from an EMBL/GenBank/DDBJ whole genome shotgun (WGS) entry which is preliminary data.</text>
</comment>
<gene>
    <name evidence="3" type="ORF">A8806_12136</name>
</gene>
<keyword evidence="2" id="KW-0732">Signal</keyword>
<dbReference type="EMBL" id="QGDL01000021">
    <property type="protein sequence ID" value="PWJ20720.1"/>
    <property type="molecule type" value="Genomic_DNA"/>
</dbReference>
<keyword evidence="1" id="KW-0812">Transmembrane</keyword>
<dbReference type="RefSeq" id="WP_109733741.1">
    <property type="nucleotide sequence ID" value="NZ_BAAACK010000008.1"/>
</dbReference>
<dbReference type="Proteomes" id="UP000245845">
    <property type="component" value="Unassembled WGS sequence"/>
</dbReference>
<evidence type="ECO:0000256" key="1">
    <source>
        <dbReference type="SAM" id="Phobius"/>
    </source>
</evidence>
<organism evidence="3 4">
    <name type="scientific">Faecalicatena orotica</name>
    <dbReference type="NCBI Taxonomy" id="1544"/>
    <lineage>
        <taxon>Bacteria</taxon>
        <taxon>Bacillati</taxon>
        <taxon>Bacillota</taxon>
        <taxon>Clostridia</taxon>
        <taxon>Lachnospirales</taxon>
        <taxon>Lachnospiraceae</taxon>
        <taxon>Faecalicatena</taxon>
    </lineage>
</organism>
<evidence type="ECO:0000256" key="2">
    <source>
        <dbReference type="SAM" id="SignalP"/>
    </source>
</evidence>
<keyword evidence="1" id="KW-0472">Membrane</keyword>
<evidence type="ECO:0000313" key="4">
    <source>
        <dbReference type="Proteomes" id="UP000245845"/>
    </source>
</evidence>
<feature type="transmembrane region" description="Helical" evidence="1">
    <location>
        <begin position="170"/>
        <end position="188"/>
    </location>
</feature>
<protein>
    <submittedName>
        <fullName evidence="3">LPXTG-motif cell wall-anchored protein</fullName>
    </submittedName>
</protein>
<name>A0A2Y9BPL6_9FIRM</name>
<sequence length="196" mass="20075">MKTSRMRKLVGVLLSATMLFTMTMGVFAAGSPSADFKSGTKAVDKNGNAVTVTFAAATQTPDEGTIKAVVPNGTLVSAFDLTAPDWDFEKDGALTITFPLPGATSSTKAAILHFGENGWEDVTTSVGDGVITATFTSLSPVAVVVDNSTLTNTGNGTSNGTSPKTGESSLVLTLGLIAMAAVAGVYGLNRKKAYNK</sequence>
<dbReference type="OrthoDB" id="2004118at2"/>